<gene>
    <name evidence="3" type="ORF">J2I47_17600</name>
</gene>
<sequence length="137" mass="15123">MTLLSKTLFCLLLCLIAVSTGQSTDSNADRILGRWLFPKKQTCVEIYRENGLYFGRMAQISGSCQASYGDISNKVVLTNLSYANNGWSGGTMVHPTSGMKFSVDMKMSNANTLIATVYKGMRMFSKELILTRQQPAS</sequence>
<dbReference type="Gene3D" id="2.40.128.520">
    <property type="match status" value="1"/>
</dbReference>
<dbReference type="EMBL" id="JAFMYV010000009">
    <property type="protein sequence ID" value="MBO0938371.1"/>
    <property type="molecule type" value="Genomic_DNA"/>
</dbReference>
<protein>
    <submittedName>
        <fullName evidence="3">DUF2147 domain-containing protein</fullName>
    </submittedName>
</protein>
<evidence type="ECO:0000256" key="1">
    <source>
        <dbReference type="SAM" id="SignalP"/>
    </source>
</evidence>
<evidence type="ECO:0000313" key="3">
    <source>
        <dbReference type="EMBL" id="MBO0938371.1"/>
    </source>
</evidence>
<reference evidence="3" key="1">
    <citation type="submission" date="2021-03" db="EMBL/GenBank/DDBJ databases">
        <title>Fibrella sp. HMF5335 genome sequencing and assembly.</title>
        <authorList>
            <person name="Kang H."/>
            <person name="Kim H."/>
            <person name="Bae S."/>
            <person name="Joh K."/>
        </authorList>
    </citation>
    <scope>NUCLEOTIDE SEQUENCE</scope>
    <source>
        <strain evidence="3">HMF5335</strain>
    </source>
</reference>
<accession>A0A939GHE0</accession>
<dbReference type="Proteomes" id="UP000664034">
    <property type="component" value="Unassembled WGS sequence"/>
</dbReference>
<organism evidence="3 4">
    <name type="scientific">Fibrella rubiginis</name>
    <dbReference type="NCBI Taxonomy" id="2817060"/>
    <lineage>
        <taxon>Bacteria</taxon>
        <taxon>Pseudomonadati</taxon>
        <taxon>Bacteroidota</taxon>
        <taxon>Cytophagia</taxon>
        <taxon>Cytophagales</taxon>
        <taxon>Spirosomataceae</taxon>
        <taxon>Fibrella</taxon>
    </lineage>
</organism>
<evidence type="ECO:0000313" key="4">
    <source>
        <dbReference type="Proteomes" id="UP000664034"/>
    </source>
</evidence>
<dbReference type="Pfam" id="PF09917">
    <property type="entry name" value="DUF2147"/>
    <property type="match status" value="1"/>
</dbReference>
<feature type="chain" id="PRO_5037404543" evidence="1">
    <location>
        <begin position="29"/>
        <end position="137"/>
    </location>
</feature>
<feature type="signal peptide" evidence="1">
    <location>
        <begin position="1"/>
        <end position="28"/>
    </location>
</feature>
<feature type="domain" description="DUF2147" evidence="2">
    <location>
        <begin position="33"/>
        <end position="132"/>
    </location>
</feature>
<proteinExistence type="predicted"/>
<evidence type="ECO:0000259" key="2">
    <source>
        <dbReference type="Pfam" id="PF09917"/>
    </source>
</evidence>
<dbReference type="InterPro" id="IPR019223">
    <property type="entry name" value="DUF2147"/>
</dbReference>
<keyword evidence="1" id="KW-0732">Signal</keyword>
<name>A0A939GHE0_9BACT</name>
<dbReference type="RefSeq" id="WP_207365910.1">
    <property type="nucleotide sequence ID" value="NZ_JAFMYV010000009.1"/>
</dbReference>
<comment type="caution">
    <text evidence="3">The sequence shown here is derived from an EMBL/GenBank/DDBJ whole genome shotgun (WGS) entry which is preliminary data.</text>
</comment>
<keyword evidence="4" id="KW-1185">Reference proteome</keyword>
<dbReference type="AlphaFoldDB" id="A0A939GHE0"/>